<dbReference type="Proteomes" id="UP001259587">
    <property type="component" value="Unassembled WGS sequence"/>
</dbReference>
<keyword evidence="2" id="KW-1185">Reference proteome</keyword>
<comment type="caution">
    <text evidence="1">The sequence shown here is derived from an EMBL/GenBank/DDBJ whole genome shotgun (WGS) entry which is preliminary data.</text>
</comment>
<dbReference type="EMBL" id="JAVDTH010000001">
    <property type="protein sequence ID" value="MDR6710486.1"/>
    <property type="molecule type" value="Genomic_DNA"/>
</dbReference>
<protein>
    <submittedName>
        <fullName evidence="1">Uncharacterized protein</fullName>
    </submittedName>
</protein>
<accession>A0ACC6JWB8</accession>
<reference evidence="1" key="1">
    <citation type="submission" date="2023-07" db="EMBL/GenBank/DDBJ databases">
        <title>Sorghum-associated microbial communities from plants grown in Nebraska, USA.</title>
        <authorList>
            <person name="Schachtman D."/>
        </authorList>
    </citation>
    <scope>NUCLEOTIDE SEQUENCE</scope>
    <source>
        <strain evidence="1">BE56</strain>
    </source>
</reference>
<evidence type="ECO:0000313" key="2">
    <source>
        <dbReference type="Proteomes" id="UP001259587"/>
    </source>
</evidence>
<name>A0ACC6JWB8_9PSED</name>
<proteinExistence type="predicted"/>
<sequence length="84" mass="9118">MKKIVPDPPLTPPVSYFSIISGLAGEDALAASGTLMDLLNRNLESYLCSEQVDVGDFRLENAQILSQMLCVLVAHARAEKALRT</sequence>
<gene>
    <name evidence="1" type="ORF">J2W83_000075</name>
</gene>
<organism evidence="1 2">
    <name type="scientific">Pseudomonas hunanensis</name>
    <dbReference type="NCBI Taxonomy" id="1247546"/>
    <lineage>
        <taxon>Bacteria</taxon>
        <taxon>Pseudomonadati</taxon>
        <taxon>Pseudomonadota</taxon>
        <taxon>Gammaproteobacteria</taxon>
        <taxon>Pseudomonadales</taxon>
        <taxon>Pseudomonadaceae</taxon>
        <taxon>Pseudomonas</taxon>
    </lineage>
</organism>
<evidence type="ECO:0000313" key="1">
    <source>
        <dbReference type="EMBL" id="MDR6710486.1"/>
    </source>
</evidence>